<feature type="region of interest" description="Disordered" evidence="1">
    <location>
        <begin position="41"/>
        <end position="78"/>
    </location>
</feature>
<sequence length="346" mass="38086">MTYKGKLHTNQRSTASGKLRLMAWMLCSLWLGGCATMNSMLGSEPSPDDAPERAQVSPLTNDSQLAQTPAEQATKENVAAEEASAKYAAVLARIGATNLFEQNKRSNKSSDKQLLTMALDALQNNQAIEAKSYIEQAMKGAPRASFSSNAHVLAGDIYFKLWQLSGEDIPSKPDASVSDGQALNAMKNTTTNSATNWSLAREHFDAALIVNTHNYKAANRRAKLHRMQGEFAQALALYNQAIASYPGYFVSYRNRGLLQDLYLGNKVDALQDYSLYISYLDFNVALIDDPDLLQNSQLFAASSAQASHAFADESALRQELKKLKGWRVDLQRQLKAKDLAFTGETK</sequence>
<dbReference type="RefSeq" id="WP_382405393.1">
    <property type="nucleotide sequence ID" value="NZ_JBHSGU010000001.1"/>
</dbReference>
<organism evidence="3 4">
    <name type="scientific">Glaciecola siphonariae</name>
    <dbReference type="NCBI Taxonomy" id="521012"/>
    <lineage>
        <taxon>Bacteria</taxon>
        <taxon>Pseudomonadati</taxon>
        <taxon>Pseudomonadota</taxon>
        <taxon>Gammaproteobacteria</taxon>
        <taxon>Alteromonadales</taxon>
        <taxon>Alteromonadaceae</taxon>
        <taxon>Glaciecola</taxon>
    </lineage>
</organism>
<protein>
    <recommendedName>
        <fullName evidence="5">TPR repeat-containing protein</fullName>
    </recommendedName>
</protein>
<feature type="compositionally biased region" description="Polar residues" evidence="1">
    <location>
        <begin position="57"/>
        <end position="71"/>
    </location>
</feature>
<keyword evidence="2" id="KW-0472">Membrane</keyword>
<dbReference type="InterPro" id="IPR011990">
    <property type="entry name" value="TPR-like_helical_dom_sf"/>
</dbReference>
<reference evidence="4" key="1">
    <citation type="journal article" date="2019" name="Int. J. Syst. Evol. Microbiol.">
        <title>The Global Catalogue of Microorganisms (GCM) 10K type strain sequencing project: providing services to taxonomists for standard genome sequencing and annotation.</title>
        <authorList>
            <consortium name="The Broad Institute Genomics Platform"/>
            <consortium name="The Broad Institute Genome Sequencing Center for Infectious Disease"/>
            <person name="Wu L."/>
            <person name="Ma J."/>
        </authorList>
    </citation>
    <scope>NUCLEOTIDE SEQUENCE [LARGE SCALE GENOMIC DNA]</scope>
    <source>
        <strain evidence="4">KACC 12507</strain>
    </source>
</reference>
<evidence type="ECO:0000313" key="4">
    <source>
        <dbReference type="Proteomes" id="UP001595897"/>
    </source>
</evidence>
<comment type="caution">
    <text evidence="3">The sequence shown here is derived from an EMBL/GenBank/DDBJ whole genome shotgun (WGS) entry which is preliminary data.</text>
</comment>
<accession>A0ABV9LRK1</accession>
<dbReference type="Gene3D" id="1.25.40.10">
    <property type="entry name" value="Tetratricopeptide repeat domain"/>
    <property type="match status" value="1"/>
</dbReference>
<dbReference type="PROSITE" id="PS51257">
    <property type="entry name" value="PROKAR_LIPOPROTEIN"/>
    <property type="match status" value="1"/>
</dbReference>
<evidence type="ECO:0008006" key="5">
    <source>
        <dbReference type="Google" id="ProtNLM"/>
    </source>
</evidence>
<evidence type="ECO:0000313" key="3">
    <source>
        <dbReference type="EMBL" id="MFC4698749.1"/>
    </source>
</evidence>
<keyword evidence="2" id="KW-1133">Transmembrane helix</keyword>
<dbReference type="EMBL" id="JBHSGU010000001">
    <property type="protein sequence ID" value="MFC4698749.1"/>
    <property type="molecule type" value="Genomic_DNA"/>
</dbReference>
<dbReference type="Proteomes" id="UP001595897">
    <property type="component" value="Unassembled WGS sequence"/>
</dbReference>
<keyword evidence="4" id="KW-1185">Reference proteome</keyword>
<feature type="transmembrane region" description="Helical" evidence="2">
    <location>
        <begin position="21"/>
        <end position="41"/>
    </location>
</feature>
<keyword evidence="2" id="KW-0812">Transmembrane</keyword>
<gene>
    <name evidence="3" type="ORF">ACFO4O_01060</name>
</gene>
<dbReference type="SUPFAM" id="SSF48452">
    <property type="entry name" value="TPR-like"/>
    <property type="match status" value="1"/>
</dbReference>
<evidence type="ECO:0000256" key="2">
    <source>
        <dbReference type="SAM" id="Phobius"/>
    </source>
</evidence>
<proteinExistence type="predicted"/>
<evidence type="ECO:0000256" key="1">
    <source>
        <dbReference type="SAM" id="MobiDB-lite"/>
    </source>
</evidence>
<name>A0ABV9LRK1_9ALTE</name>